<name>A0A229RI89_AMYAL</name>
<evidence type="ECO:0000313" key="1">
    <source>
        <dbReference type="EMBL" id="OXM46363.1"/>
    </source>
</evidence>
<protein>
    <submittedName>
        <fullName evidence="1">DNA-binding protein</fullName>
    </submittedName>
</protein>
<gene>
    <name evidence="1" type="ORF">CFP75_27720</name>
</gene>
<dbReference type="GO" id="GO:0003677">
    <property type="term" value="F:DNA binding"/>
    <property type="evidence" value="ECO:0007669"/>
    <property type="project" value="UniProtKB-KW"/>
</dbReference>
<dbReference type="InterPro" id="IPR058532">
    <property type="entry name" value="YjbR/MT2646/Rv2570-like"/>
</dbReference>
<keyword evidence="2" id="KW-1185">Reference proteome</keyword>
<sequence length="123" mass="13934">MTPAALRKLCLGFPGAREEFPFDEHSSVFKVAGKMFALSPLKAKPLRINLKCEPDLAVRLRAEHPAIIPGYHMNKQHWNTVHLDGSLTDDFVRELIEDSYDLVVAGLPKREQEKLKWVALGKE</sequence>
<dbReference type="EMBL" id="NMQU01000090">
    <property type="protein sequence ID" value="OXM46363.1"/>
    <property type="molecule type" value="Genomic_DNA"/>
</dbReference>
<keyword evidence="1" id="KW-0238">DNA-binding</keyword>
<dbReference type="PANTHER" id="PTHR35145">
    <property type="entry name" value="CYTOPLASMIC PROTEIN-RELATED"/>
    <property type="match status" value="1"/>
</dbReference>
<dbReference type="Proteomes" id="UP000215563">
    <property type="component" value="Unassembled WGS sequence"/>
</dbReference>
<comment type="caution">
    <text evidence="1">The sequence shown here is derived from an EMBL/GenBank/DDBJ whole genome shotgun (WGS) entry which is preliminary data.</text>
</comment>
<dbReference type="AlphaFoldDB" id="A0A229RI89"/>
<organism evidence="1 2">
    <name type="scientific">Amycolatopsis alba DSM 44262</name>
    <dbReference type="NCBI Taxonomy" id="1125972"/>
    <lineage>
        <taxon>Bacteria</taxon>
        <taxon>Bacillati</taxon>
        <taxon>Actinomycetota</taxon>
        <taxon>Actinomycetes</taxon>
        <taxon>Pseudonocardiales</taxon>
        <taxon>Pseudonocardiaceae</taxon>
        <taxon>Amycolatopsis</taxon>
    </lineage>
</organism>
<dbReference type="Gene3D" id="3.90.1150.30">
    <property type="match status" value="1"/>
</dbReference>
<dbReference type="InterPro" id="IPR007351">
    <property type="entry name" value="YjbR"/>
</dbReference>
<dbReference type="SUPFAM" id="SSF142906">
    <property type="entry name" value="YjbR-like"/>
    <property type="match status" value="1"/>
</dbReference>
<dbReference type="PANTHER" id="PTHR35145:SF1">
    <property type="entry name" value="CYTOPLASMIC PROTEIN"/>
    <property type="match status" value="1"/>
</dbReference>
<reference evidence="1 2" key="1">
    <citation type="submission" date="2017-07" db="EMBL/GenBank/DDBJ databases">
        <title>Amycolatopsis alba DSM 44262 Genome sequencing and assembly.</title>
        <authorList>
            <person name="Kaur N."/>
            <person name="Mayilraj S."/>
        </authorList>
    </citation>
    <scope>NUCLEOTIDE SEQUENCE [LARGE SCALE GENOMIC DNA]</scope>
    <source>
        <strain evidence="1 2">DSM 44262</strain>
    </source>
</reference>
<proteinExistence type="predicted"/>
<accession>A0A229RI89</accession>
<dbReference type="Pfam" id="PF04237">
    <property type="entry name" value="YjbR"/>
    <property type="match status" value="1"/>
</dbReference>
<dbReference type="InterPro" id="IPR038056">
    <property type="entry name" value="YjbR-like_sf"/>
</dbReference>
<dbReference type="RefSeq" id="WP_020634531.1">
    <property type="nucleotide sequence ID" value="NZ_KB913032.1"/>
</dbReference>
<dbReference type="OrthoDB" id="3194910at2"/>
<evidence type="ECO:0000313" key="2">
    <source>
        <dbReference type="Proteomes" id="UP000215563"/>
    </source>
</evidence>